<protein>
    <recommendedName>
        <fullName evidence="9">CAAX prenyl protease 2/Lysostaphin resistance protein A-like domain-containing protein</fullName>
    </recommendedName>
</protein>
<comment type="subcellular location">
    <subcellularLocation>
        <location evidence="1">Cell membrane</location>
        <topology evidence="1">Multi-pass membrane protein</topology>
    </subcellularLocation>
</comment>
<dbReference type="NCBIfam" id="TIGR04178">
    <property type="entry name" value="exo_archaeo"/>
    <property type="match status" value="1"/>
</dbReference>
<organism evidence="10 11">
    <name type="scientific">Shimia haliotis</name>
    <dbReference type="NCBI Taxonomy" id="1280847"/>
    <lineage>
        <taxon>Bacteria</taxon>
        <taxon>Pseudomonadati</taxon>
        <taxon>Pseudomonadota</taxon>
        <taxon>Alphaproteobacteria</taxon>
        <taxon>Rhodobacterales</taxon>
        <taxon>Roseobacteraceae</taxon>
    </lineage>
</organism>
<dbReference type="STRING" id="1280847.SAMN04488036_109108"/>
<dbReference type="NCBIfam" id="TIGR04162">
    <property type="entry name" value="exo_VPEID"/>
    <property type="match status" value="1"/>
</dbReference>
<feature type="transmembrane region" description="Helical" evidence="8">
    <location>
        <begin position="278"/>
        <end position="301"/>
    </location>
</feature>
<evidence type="ECO:0000256" key="1">
    <source>
        <dbReference type="ARBA" id="ARBA00004651"/>
    </source>
</evidence>
<dbReference type="GO" id="GO:0080120">
    <property type="term" value="P:CAAX-box protein maturation"/>
    <property type="evidence" value="ECO:0007669"/>
    <property type="project" value="UniProtKB-ARBA"/>
</dbReference>
<evidence type="ECO:0000259" key="9">
    <source>
        <dbReference type="Pfam" id="PF02517"/>
    </source>
</evidence>
<dbReference type="InterPro" id="IPR026392">
    <property type="entry name" value="Exo/Archaeosortase_dom"/>
</dbReference>
<feature type="transmembrane region" description="Helical" evidence="8">
    <location>
        <begin position="108"/>
        <end position="129"/>
    </location>
</feature>
<evidence type="ECO:0000313" key="10">
    <source>
        <dbReference type="EMBL" id="SFL31859.1"/>
    </source>
</evidence>
<feature type="transmembrane region" description="Helical" evidence="8">
    <location>
        <begin position="406"/>
        <end position="424"/>
    </location>
</feature>
<dbReference type="InterPro" id="IPR026420">
    <property type="entry name" value="Exo_VPEID"/>
</dbReference>
<accession>A0A1I4GPL9</accession>
<feature type="transmembrane region" description="Helical" evidence="8">
    <location>
        <begin position="377"/>
        <end position="394"/>
    </location>
</feature>
<keyword evidence="4 8" id="KW-0812">Transmembrane</keyword>
<feature type="transmembrane region" description="Helical" evidence="8">
    <location>
        <begin position="349"/>
        <end position="365"/>
    </location>
</feature>
<keyword evidence="2" id="KW-1003">Cell membrane</keyword>
<dbReference type="GO" id="GO:0004175">
    <property type="term" value="F:endopeptidase activity"/>
    <property type="evidence" value="ECO:0007669"/>
    <property type="project" value="UniProtKB-ARBA"/>
</dbReference>
<dbReference type="NCBIfam" id="TIGR03008">
    <property type="entry name" value="pepcterm_CAAX"/>
    <property type="match status" value="1"/>
</dbReference>
<dbReference type="EMBL" id="FOSZ01000009">
    <property type="protein sequence ID" value="SFL31859.1"/>
    <property type="molecule type" value="Genomic_DNA"/>
</dbReference>
<reference evidence="11" key="1">
    <citation type="submission" date="2016-10" db="EMBL/GenBank/DDBJ databases">
        <authorList>
            <person name="Varghese N."/>
            <person name="Submissions S."/>
        </authorList>
    </citation>
    <scope>NUCLEOTIDE SEQUENCE [LARGE SCALE GENOMIC DNA]</scope>
    <source>
        <strain evidence="11">DSM 28453</strain>
    </source>
</reference>
<feature type="transmembrane region" description="Helical" evidence="8">
    <location>
        <begin position="141"/>
        <end position="160"/>
    </location>
</feature>
<evidence type="ECO:0000256" key="3">
    <source>
        <dbReference type="ARBA" id="ARBA00022670"/>
    </source>
</evidence>
<feature type="transmembrane region" description="Helical" evidence="8">
    <location>
        <begin position="490"/>
        <end position="508"/>
    </location>
</feature>
<dbReference type="AlphaFoldDB" id="A0A1I4GPL9"/>
<feature type="domain" description="CAAX prenyl protease 2/Lysostaphin resistance protein A-like" evidence="9">
    <location>
        <begin position="408"/>
        <end position="495"/>
    </location>
</feature>
<feature type="transmembrane region" description="Helical" evidence="8">
    <location>
        <begin position="76"/>
        <end position="96"/>
    </location>
</feature>
<gene>
    <name evidence="10" type="ORF">SAMN04488036_109108</name>
</gene>
<dbReference type="Pfam" id="PF02517">
    <property type="entry name" value="Rce1-like"/>
    <property type="match status" value="1"/>
</dbReference>
<dbReference type="InterPro" id="IPR019127">
    <property type="entry name" value="Exosortase"/>
</dbReference>
<name>A0A1I4GPL9_9RHOB</name>
<feature type="transmembrane region" description="Helical" evidence="8">
    <location>
        <begin position="461"/>
        <end position="478"/>
    </location>
</feature>
<evidence type="ECO:0000313" key="11">
    <source>
        <dbReference type="Proteomes" id="UP000198851"/>
    </source>
</evidence>
<feature type="transmembrane region" description="Helical" evidence="8">
    <location>
        <begin position="241"/>
        <end position="266"/>
    </location>
</feature>
<feature type="transmembrane region" description="Helical" evidence="8">
    <location>
        <begin position="322"/>
        <end position="343"/>
    </location>
</feature>
<feature type="transmembrane region" description="Helical" evidence="8">
    <location>
        <begin position="436"/>
        <end position="455"/>
    </location>
</feature>
<keyword evidence="7 8" id="KW-0472">Membrane</keyword>
<evidence type="ECO:0000256" key="6">
    <source>
        <dbReference type="ARBA" id="ARBA00022989"/>
    </source>
</evidence>
<evidence type="ECO:0000256" key="5">
    <source>
        <dbReference type="ARBA" id="ARBA00022801"/>
    </source>
</evidence>
<feature type="transmembrane region" description="Helical" evidence="8">
    <location>
        <begin position="172"/>
        <end position="190"/>
    </location>
</feature>
<keyword evidence="11" id="KW-1185">Reference proteome</keyword>
<dbReference type="InterPro" id="IPR003675">
    <property type="entry name" value="Rce1/LyrA-like_dom"/>
</dbReference>
<feature type="transmembrane region" description="Helical" evidence="8">
    <location>
        <begin position="202"/>
        <end position="229"/>
    </location>
</feature>
<evidence type="ECO:0000256" key="4">
    <source>
        <dbReference type="ARBA" id="ARBA00022692"/>
    </source>
</evidence>
<evidence type="ECO:0000256" key="2">
    <source>
        <dbReference type="ARBA" id="ARBA00022475"/>
    </source>
</evidence>
<dbReference type="Pfam" id="PF09721">
    <property type="entry name" value="Exosortase_EpsH"/>
    <property type="match status" value="1"/>
</dbReference>
<dbReference type="InterPro" id="IPR014346">
    <property type="entry name" value="Prenyl_protease-related"/>
</dbReference>
<evidence type="ECO:0000256" key="7">
    <source>
        <dbReference type="ARBA" id="ARBA00023136"/>
    </source>
</evidence>
<dbReference type="Proteomes" id="UP000198851">
    <property type="component" value="Unassembled WGS sequence"/>
</dbReference>
<keyword evidence="5" id="KW-0378">Hydrolase</keyword>
<sequence length="509" mass="56019">MAGLAVVELLTVIVTYQVMASIECRNTEVEFACRALRSMTARALAVITVLALYFWLRPRTYQALRDTAGATSGASVWLTVHALGVLLIFLPIPLFGTEEISQRFLPTLLIMSSGGALAALGGLLWITPARHWWHWLRSDGYFLPAAILGAVLVPDLADLIRPLWDVSNLSSLTFFLVFLVLLALGFDVAVDPPTYIIGYDDFFVQIASQCSGVEGIALITIFMGLYALLMKDDLRMRRYWLGLYPLAVLCSWLFNILRIAILIIIGAEVSPEHALNGFHSYAGWLMFTAVALTVVAAAHRWSWLHRSPRPKGARPRLAEESLAALIVPFIVMMLTSVIASAFWPTPSDAYPFRAVAMVCVLLYFRPVLMRLLRRPEAIAVLAGLVVGALWLVTAPVSPSDMTQPSAMWIAFRLLGTIALVPVIEELFFRGYLQNRLLRGGLIWTVLALLLPNLFFGLLHERYVAGMLAGLVFGVLALRSRGLTNAIAAHGAANALIAIYAMITANWALI</sequence>
<keyword evidence="3" id="KW-0645">Protease</keyword>
<keyword evidence="6 8" id="KW-1133">Transmembrane helix</keyword>
<dbReference type="GO" id="GO:0005886">
    <property type="term" value="C:plasma membrane"/>
    <property type="evidence" value="ECO:0007669"/>
    <property type="project" value="UniProtKB-SubCell"/>
</dbReference>
<feature type="transmembrane region" description="Helical" evidence="8">
    <location>
        <begin position="39"/>
        <end position="56"/>
    </location>
</feature>
<evidence type="ECO:0000256" key="8">
    <source>
        <dbReference type="SAM" id="Phobius"/>
    </source>
</evidence>
<dbReference type="GO" id="GO:0006508">
    <property type="term" value="P:proteolysis"/>
    <property type="evidence" value="ECO:0007669"/>
    <property type="project" value="UniProtKB-KW"/>
</dbReference>
<proteinExistence type="predicted"/>